<dbReference type="PANTHER" id="PTHR33112:SF16">
    <property type="entry name" value="HETEROKARYON INCOMPATIBILITY DOMAIN-CONTAINING PROTEIN"/>
    <property type="match status" value="1"/>
</dbReference>
<sequence>MLPLVIAGDSKQTSSPLMKIWPFTNLKSTGNLIPLTIQEAIILARRLRIRFICIIQNNAEDWNREAMKMGACYQNALLVIAATRSAGANNGMFGPRFPIRRANGEHNPKTFETGEFDFSPFRIRKAFDYHRFDQWPILPDPNVNPLTSRGWGSQERLLATCTVHIAAQELVWECKEAAWCECDLEWLSHYSQRLFTFNQDKLVVFEGVARRFQNLSSGRYLFGIWEKFLVTHLLWSTHVWANPPLGPNENNNKIIGPSWSWISTKHEVIFRYSDYHLESQVEIRGLPSIPQGFNHRDAVVYPPLSIAQWSLSLEAKVFNMRAVLKSTIRLYRNDESIDNLGLDDHDPNNQTEYKQRTYRQVYDLISLDHQQIPPSFFKPDFPNKSTSSKDQSMTKWKRVNDGDIVACILLGQSTGIFQKSIMLVAKPSSDYPNVYIRVGIAENTHPLGTQNLVIPNIITLI</sequence>
<proteinExistence type="predicted"/>
<gene>
    <name evidence="2" type="ORF">BO71DRAFT_433989</name>
</gene>
<feature type="domain" description="Heterokaryon incompatibility" evidence="1">
    <location>
        <begin position="32"/>
        <end position="155"/>
    </location>
</feature>
<dbReference type="InterPro" id="IPR010730">
    <property type="entry name" value="HET"/>
</dbReference>
<evidence type="ECO:0000313" key="3">
    <source>
        <dbReference type="Proteomes" id="UP000247810"/>
    </source>
</evidence>
<dbReference type="PANTHER" id="PTHR33112">
    <property type="entry name" value="DOMAIN PROTEIN, PUTATIVE-RELATED"/>
    <property type="match status" value="1"/>
</dbReference>
<keyword evidence="3" id="KW-1185">Reference proteome</keyword>
<dbReference type="Proteomes" id="UP000247810">
    <property type="component" value="Unassembled WGS sequence"/>
</dbReference>
<protein>
    <recommendedName>
        <fullName evidence="1">Heterokaryon incompatibility domain-containing protein</fullName>
    </recommendedName>
</protein>
<dbReference type="VEuPathDB" id="FungiDB:BO71DRAFT_433989"/>
<accession>A0A319CZA3</accession>
<dbReference type="STRING" id="1448320.A0A319CZA3"/>
<name>A0A319CZA3_9EURO</name>
<dbReference type="Pfam" id="PF06985">
    <property type="entry name" value="HET"/>
    <property type="match status" value="1"/>
</dbReference>
<reference evidence="2 3" key="1">
    <citation type="submission" date="2018-02" db="EMBL/GenBank/DDBJ databases">
        <title>The genomes of Aspergillus section Nigri reveals drivers in fungal speciation.</title>
        <authorList>
            <consortium name="DOE Joint Genome Institute"/>
            <person name="Vesth T.C."/>
            <person name="Nybo J."/>
            <person name="Theobald S."/>
            <person name="Brandl J."/>
            <person name="Frisvad J.C."/>
            <person name="Nielsen K.F."/>
            <person name="Lyhne E.K."/>
            <person name="Kogle M.E."/>
            <person name="Kuo A."/>
            <person name="Riley R."/>
            <person name="Clum A."/>
            <person name="Nolan M."/>
            <person name="Lipzen A."/>
            <person name="Salamov A."/>
            <person name="Henrissat B."/>
            <person name="Wiebenga A."/>
            <person name="De vries R.P."/>
            <person name="Grigoriev I.V."/>
            <person name="Mortensen U.H."/>
            <person name="Andersen M.R."/>
            <person name="Baker S.E."/>
        </authorList>
    </citation>
    <scope>NUCLEOTIDE SEQUENCE [LARGE SCALE GENOMIC DNA]</scope>
    <source>
        <strain evidence="2 3">CBS 707.79</strain>
    </source>
</reference>
<dbReference type="OrthoDB" id="5125733at2759"/>
<evidence type="ECO:0000313" key="2">
    <source>
        <dbReference type="EMBL" id="PYH90280.1"/>
    </source>
</evidence>
<organism evidence="2 3">
    <name type="scientific">Aspergillus ellipticus CBS 707.79</name>
    <dbReference type="NCBI Taxonomy" id="1448320"/>
    <lineage>
        <taxon>Eukaryota</taxon>
        <taxon>Fungi</taxon>
        <taxon>Dikarya</taxon>
        <taxon>Ascomycota</taxon>
        <taxon>Pezizomycotina</taxon>
        <taxon>Eurotiomycetes</taxon>
        <taxon>Eurotiomycetidae</taxon>
        <taxon>Eurotiales</taxon>
        <taxon>Aspergillaceae</taxon>
        <taxon>Aspergillus</taxon>
        <taxon>Aspergillus subgen. Circumdati</taxon>
    </lineage>
</organism>
<evidence type="ECO:0000259" key="1">
    <source>
        <dbReference type="Pfam" id="PF06985"/>
    </source>
</evidence>
<dbReference type="EMBL" id="KZ825989">
    <property type="protein sequence ID" value="PYH90280.1"/>
    <property type="molecule type" value="Genomic_DNA"/>
</dbReference>
<dbReference type="AlphaFoldDB" id="A0A319CZA3"/>